<dbReference type="SUPFAM" id="SSF56784">
    <property type="entry name" value="HAD-like"/>
    <property type="match status" value="1"/>
</dbReference>
<dbReference type="Ensembl" id="ENSTNIT00000002280.1">
    <property type="protein sequence ID" value="ENSTNIP00000000182.1"/>
    <property type="gene ID" value="ENSTNIG00000000070.1"/>
</dbReference>
<reference evidence="14" key="2">
    <citation type="submission" date="2025-08" db="UniProtKB">
        <authorList>
            <consortium name="Ensembl"/>
        </authorList>
    </citation>
    <scope>IDENTIFICATION</scope>
</reference>
<evidence type="ECO:0000313" key="14">
    <source>
        <dbReference type="Ensembl" id="ENSTNIP00000000182.1"/>
    </source>
</evidence>
<comment type="subcellular location">
    <subcellularLocation>
        <location evidence="2">Cytoplasm</location>
    </subcellularLocation>
</comment>
<dbReference type="GO" id="GO:0009117">
    <property type="term" value="P:nucleotide metabolic process"/>
    <property type="evidence" value="ECO:0007669"/>
    <property type="project" value="UniProtKB-KW"/>
</dbReference>
<keyword evidence="9" id="KW-0460">Magnesium</keyword>
<dbReference type="InParanoid" id="H3BW20"/>
<comment type="catalytic activity">
    <reaction evidence="11">
        <text>CMP + H2O = cytidine + phosphate</text>
        <dbReference type="Rhea" id="RHEA:29367"/>
        <dbReference type="ChEBI" id="CHEBI:15377"/>
        <dbReference type="ChEBI" id="CHEBI:17562"/>
        <dbReference type="ChEBI" id="CHEBI:43474"/>
        <dbReference type="ChEBI" id="CHEBI:60377"/>
        <dbReference type="EC" id="3.1.3.91"/>
    </reaction>
</comment>
<evidence type="ECO:0000256" key="1">
    <source>
        <dbReference type="ARBA" id="ARBA00000815"/>
    </source>
</evidence>
<comment type="catalytic activity">
    <reaction evidence="1">
        <text>a ribonucleoside 5'-phosphate + H2O = a ribonucleoside + phosphate</text>
        <dbReference type="Rhea" id="RHEA:12484"/>
        <dbReference type="ChEBI" id="CHEBI:15377"/>
        <dbReference type="ChEBI" id="CHEBI:18254"/>
        <dbReference type="ChEBI" id="CHEBI:43474"/>
        <dbReference type="ChEBI" id="CHEBI:58043"/>
        <dbReference type="EC" id="3.1.3.5"/>
    </reaction>
</comment>
<dbReference type="InterPro" id="IPR023214">
    <property type="entry name" value="HAD_sf"/>
</dbReference>
<organism evidence="14 15">
    <name type="scientific">Tetraodon nigroviridis</name>
    <name type="common">Spotted green pufferfish</name>
    <name type="synonym">Chelonodon nigroviridis</name>
    <dbReference type="NCBI Taxonomy" id="99883"/>
    <lineage>
        <taxon>Eukaryota</taxon>
        <taxon>Metazoa</taxon>
        <taxon>Chordata</taxon>
        <taxon>Craniata</taxon>
        <taxon>Vertebrata</taxon>
        <taxon>Euteleostomi</taxon>
        <taxon>Actinopterygii</taxon>
        <taxon>Neopterygii</taxon>
        <taxon>Teleostei</taxon>
        <taxon>Neoteleostei</taxon>
        <taxon>Acanthomorphata</taxon>
        <taxon>Eupercaria</taxon>
        <taxon>Tetraodontiformes</taxon>
        <taxon>Tetradontoidea</taxon>
        <taxon>Tetraodontidae</taxon>
        <taxon>Tetraodon</taxon>
    </lineage>
</organism>
<name>H3BW20_TETNG</name>
<keyword evidence="10" id="KW-0546">Nucleotide metabolism</keyword>
<dbReference type="HOGENOM" id="CLU_2661090_0_0_1"/>
<evidence type="ECO:0000256" key="9">
    <source>
        <dbReference type="ARBA" id="ARBA00022842"/>
    </source>
</evidence>
<dbReference type="Proteomes" id="UP000007303">
    <property type="component" value="Unassembled WGS sequence"/>
</dbReference>
<dbReference type="GO" id="GO:0008253">
    <property type="term" value="F:5'-nucleotidase activity"/>
    <property type="evidence" value="ECO:0007669"/>
    <property type="project" value="UniProtKB-EC"/>
</dbReference>
<evidence type="ECO:0000256" key="4">
    <source>
        <dbReference type="ARBA" id="ARBA00011245"/>
    </source>
</evidence>
<dbReference type="GO" id="GO:0005737">
    <property type="term" value="C:cytoplasm"/>
    <property type="evidence" value="ECO:0007669"/>
    <property type="project" value="UniProtKB-SubCell"/>
</dbReference>
<dbReference type="InterPro" id="IPR036412">
    <property type="entry name" value="HAD-like_sf"/>
</dbReference>
<evidence type="ECO:0000256" key="10">
    <source>
        <dbReference type="ARBA" id="ARBA00023080"/>
    </source>
</evidence>
<evidence type="ECO:0000256" key="11">
    <source>
        <dbReference type="ARBA" id="ARBA00036362"/>
    </source>
</evidence>
<evidence type="ECO:0000256" key="2">
    <source>
        <dbReference type="ARBA" id="ARBA00004496"/>
    </source>
</evidence>
<sequence>FSAQIPELTKCTVLMKERSRVEVTIRAMQHAGAGTLQVISDFDMTLTRFAHNGNRVPTTHNILDNRLLISEDCAKK</sequence>
<proteinExistence type="inferred from homology"/>
<protein>
    <submittedName>
        <fullName evidence="14">Uncharacterized protein</fullName>
    </submittedName>
</protein>
<dbReference type="Pfam" id="PF05822">
    <property type="entry name" value="UMPH-1"/>
    <property type="match status" value="1"/>
</dbReference>
<evidence type="ECO:0000256" key="5">
    <source>
        <dbReference type="ARBA" id="ARBA00022490"/>
    </source>
</evidence>
<dbReference type="PANTHER" id="PTHR13045:SF15">
    <property type="entry name" value="7-METHYLGUANOSINE PHOSPHATE-SPECIFIC 5'-NUCLEOTIDASE"/>
    <property type="match status" value="1"/>
</dbReference>
<keyword evidence="6" id="KW-0479">Metal-binding</keyword>
<accession>H3BW20</accession>
<keyword evidence="8" id="KW-0378">Hydrolase</keyword>
<evidence type="ECO:0000256" key="8">
    <source>
        <dbReference type="ARBA" id="ARBA00022801"/>
    </source>
</evidence>
<dbReference type="AlphaFoldDB" id="H3BW20"/>
<evidence type="ECO:0000256" key="12">
    <source>
        <dbReference type="ARBA" id="ARBA00046090"/>
    </source>
</evidence>
<dbReference type="Gene3D" id="3.40.50.1000">
    <property type="entry name" value="HAD superfamily/HAD-like"/>
    <property type="match status" value="1"/>
</dbReference>
<keyword evidence="5" id="KW-0963">Cytoplasm</keyword>
<comment type="function">
    <text evidence="12">Specifically hydrolyzes 7-methylguanosine monophosphate (m(7)GMP) to 7-methylguanosine and inorganic phosphate. The specific activity for m(7)GMP may protect cells against undesired salvage of m(7)GMP and its incorporation into nucleic acids. Also has weak activity for CMP. UMP and purine nucleotides are poor substrates.</text>
</comment>
<comment type="subunit">
    <text evidence="4">Monomer.</text>
</comment>
<keyword evidence="15" id="KW-1185">Reference proteome</keyword>
<dbReference type="PANTHER" id="PTHR13045">
    <property type="entry name" value="5'-NUCLEOTIDASE"/>
    <property type="match status" value="1"/>
</dbReference>
<evidence type="ECO:0000256" key="7">
    <source>
        <dbReference type="ARBA" id="ARBA00022741"/>
    </source>
</evidence>
<evidence type="ECO:0000313" key="15">
    <source>
        <dbReference type="Proteomes" id="UP000007303"/>
    </source>
</evidence>
<keyword evidence="7" id="KW-0547">Nucleotide-binding</keyword>
<comment type="catalytic activity">
    <reaction evidence="13">
        <text>N(7)-methyl-GMP + H2O = N(7)-methylguanosine + phosphate</text>
        <dbReference type="Rhea" id="RHEA:37107"/>
        <dbReference type="ChEBI" id="CHEBI:15377"/>
        <dbReference type="ChEBI" id="CHEBI:20794"/>
        <dbReference type="ChEBI" id="CHEBI:43474"/>
        <dbReference type="ChEBI" id="CHEBI:58285"/>
        <dbReference type="EC" id="3.1.3.91"/>
    </reaction>
</comment>
<comment type="similarity">
    <text evidence="3">Belongs to the pyrimidine 5'-nucleotidase family.</text>
</comment>
<dbReference type="InterPro" id="IPR006434">
    <property type="entry name" value="Pyrimidine_nucleotidase_eu"/>
</dbReference>
<evidence type="ECO:0000256" key="6">
    <source>
        <dbReference type="ARBA" id="ARBA00022723"/>
    </source>
</evidence>
<evidence type="ECO:0000256" key="13">
    <source>
        <dbReference type="ARBA" id="ARBA00048583"/>
    </source>
</evidence>
<evidence type="ECO:0000256" key="3">
    <source>
        <dbReference type="ARBA" id="ARBA00008389"/>
    </source>
</evidence>
<dbReference type="GO" id="GO:0000166">
    <property type="term" value="F:nucleotide binding"/>
    <property type="evidence" value="ECO:0007669"/>
    <property type="project" value="UniProtKB-KW"/>
</dbReference>
<dbReference type="GO" id="GO:0000287">
    <property type="term" value="F:magnesium ion binding"/>
    <property type="evidence" value="ECO:0007669"/>
    <property type="project" value="InterPro"/>
</dbReference>
<reference evidence="14" key="3">
    <citation type="submission" date="2025-09" db="UniProtKB">
        <authorList>
            <consortium name="Ensembl"/>
        </authorList>
    </citation>
    <scope>IDENTIFICATION</scope>
</reference>
<reference evidence="15" key="1">
    <citation type="journal article" date="2004" name="Nature">
        <title>Genome duplication in the teleost fish Tetraodon nigroviridis reveals the early vertebrate proto-karyotype.</title>
        <authorList>
            <person name="Jaillon O."/>
            <person name="Aury J.-M."/>
            <person name="Brunet F."/>
            <person name="Petit J.-L."/>
            <person name="Stange-Thomann N."/>
            <person name="Mauceli E."/>
            <person name="Bouneau L."/>
            <person name="Fischer C."/>
            <person name="Ozouf-Costaz C."/>
            <person name="Bernot A."/>
            <person name="Nicaud S."/>
            <person name="Jaffe D."/>
            <person name="Fisher S."/>
            <person name="Lutfalla G."/>
            <person name="Dossat C."/>
            <person name="Segurens B."/>
            <person name="Dasilva C."/>
            <person name="Salanoubat M."/>
            <person name="Levy M."/>
            <person name="Boudet N."/>
            <person name="Castellano S."/>
            <person name="Anthouard V."/>
            <person name="Jubin C."/>
            <person name="Castelli V."/>
            <person name="Katinka M."/>
            <person name="Vacherie B."/>
            <person name="Biemont C."/>
            <person name="Skalli Z."/>
            <person name="Cattolico L."/>
            <person name="Poulain J."/>
            <person name="De Berardinis V."/>
            <person name="Cruaud C."/>
            <person name="Duprat S."/>
            <person name="Brottier P."/>
            <person name="Coutanceau J.-P."/>
            <person name="Gouzy J."/>
            <person name="Parra G."/>
            <person name="Lardier G."/>
            <person name="Chapple C."/>
            <person name="McKernan K.J."/>
            <person name="McEwan P."/>
            <person name="Bosak S."/>
            <person name="Kellis M."/>
            <person name="Volff J.-N."/>
            <person name="Guigo R."/>
            <person name="Zody M.C."/>
            <person name="Mesirov J."/>
            <person name="Lindblad-Toh K."/>
            <person name="Birren B."/>
            <person name="Nusbaum C."/>
            <person name="Kahn D."/>
            <person name="Robinson-Rechavi M."/>
            <person name="Laudet V."/>
            <person name="Schachter V."/>
            <person name="Quetier F."/>
            <person name="Saurin W."/>
            <person name="Scarpelli C."/>
            <person name="Wincker P."/>
            <person name="Lander E.S."/>
            <person name="Weissenbach J."/>
            <person name="Roest Crollius H."/>
        </authorList>
    </citation>
    <scope>NUCLEOTIDE SEQUENCE [LARGE SCALE GENOMIC DNA]</scope>
</reference>